<feature type="region of interest" description="Disordered" evidence="1">
    <location>
        <begin position="58"/>
        <end position="92"/>
    </location>
</feature>
<dbReference type="GeneID" id="24107312"/>
<proteinExistence type="predicted"/>
<protein>
    <submittedName>
        <fullName evidence="2">Uncharacterized protein</fullName>
    </submittedName>
</protein>
<gene>
    <name evidence="2" type="ORF">PHSY_002017</name>
</gene>
<sequence>MKAQSNVFGSPSLRVYTSKRLPPPASTSSFDHLCFPVFLSTLLCSIINSKHTIMSVIKAPPSPSSETSIKQTPSKVDTSNTTKADIQTQGKADGKPFAHRVRRWWEMVLPEDKSIAANAEAYLQDTSKPWSQEGFQHVLTPSKKWRKCSFGTSCLTEDVQDEIILAILKRIRAAPEPNILTQPIVHFDGHQVYVSLLTTQALLHLWQCPPIFRDHPMEFVSKGLFYENPKISHFKQGTAMSKDLFVEQFRKQYKPHFAVKSTDSGLRVACARFYEVSGIPGGPVFSGEVLMFSNELDTAEVHKPFFVKASTVDMFSFSRPSKIRAAEVTSPDM</sequence>
<dbReference type="HOGENOM" id="CLU_1016251_0_0_1"/>
<organism evidence="2 3">
    <name type="scientific">Pseudozyma hubeiensis (strain SY62)</name>
    <name type="common">Yeast</name>
    <dbReference type="NCBI Taxonomy" id="1305764"/>
    <lineage>
        <taxon>Eukaryota</taxon>
        <taxon>Fungi</taxon>
        <taxon>Dikarya</taxon>
        <taxon>Basidiomycota</taxon>
        <taxon>Ustilaginomycotina</taxon>
        <taxon>Ustilaginomycetes</taxon>
        <taxon>Ustilaginales</taxon>
        <taxon>Ustilaginaceae</taxon>
        <taxon>Pseudozyma</taxon>
    </lineage>
</organism>
<dbReference type="RefSeq" id="XP_012188033.1">
    <property type="nucleotide sequence ID" value="XM_012332643.1"/>
</dbReference>
<evidence type="ECO:0000313" key="2">
    <source>
        <dbReference type="EMBL" id="GAC94446.1"/>
    </source>
</evidence>
<accession>R9P013</accession>
<feature type="compositionally biased region" description="Polar residues" evidence="1">
    <location>
        <begin position="64"/>
        <end position="90"/>
    </location>
</feature>
<name>R9P013_PSEHS</name>
<dbReference type="AlphaFoldDB" id="R9P013"/>
<evidence type="ECO:0000256" key="1">
    <source>
        <dbReference type="SAM" id="MobiDB-lite"/>
    </source>
</evidence>
<dbReference type="Proteomes" id="UP000014071">
    <property type="component" value="Unassembled WGS sequence"/>
</dbReference>
<dbReference type="OrthoDB" id="2549944at2759"/>
<dbReference type="EMBL" id="DF238784">
    <property type="protein sequence ID" value="GAC94446.1"/>
    <property type="molecule type" value="Genomic_DNA"/>
</dbReference>
<keyword evidence="3" id="KW-1185">Reference proteome</keyword>
<dbReference type="eggNOG" id="ENOG502R3BR">
    <property type="taxonomic scope" value="Eukaryota"/>
</dbReference>
<reference evidence="3" key="1">
    <citation type="journal article" date="2013" name="Genome Announc.">
        <title>Draft genome sequence of the basidiomycetous yeast-like fungus Pseudozyma hubeiensis SY62, which produces an abundant amount of the biosurfactant mannosylerythritol lipids.</title>
        <authorList>
            <person name="Konishi M."/>
            <person name="Hatada Y."/>
            <person name="Horiuchi J."/>
        </authorList>
    </citation>
    <scope>NUCLEOTIDE SEQUENCE [LARGE SCALE GENOMIC DNA]</scope>
    <source>
        <strain evidence="3">SY62</strain>
    </source>
</reference>
<evidence type="ECO:0000313" key="3">
    <source>
        <dbReference type="Proteomes" id="UP000014071"/>
    </source>
</evidence>